<dbReference type="InterPro" id="IPR058664">
    <property type="entry name" value="ARB_00930-like_C"/>
</dbReference>
<comment type="caution">
    <text evidence="5">The sequence shown here is derived from an EMBL/GenBank/DDBJ whole genome shotgun (WGS) entry which is preliminary data.</text>
</comment>
<feature type="domain" description="Beta-lactamase-like ARB-00930-like C-terminal" evidence="4">
    <location>
        <begin position="417"/>
        <end position="586"/>
    </location>
</feature>
<dbReference type="PANTHER" id="PTHR22935">
    <property type="entry name" value="PENICILLIN-BINDING PROTEIN"/>
    <property type="match status" value="1"/>
</dbReference>
<evidence type="ECO:0000313" key="6">
    <source>
        <dbReference type="EMBL" id="KAF7159125.1"/>
    </source>
</evidence>
<reference evidence="5" key="1">
    <citation type="submission" date="2020-06" db="EMBL/GenBank/DDBJ databases">
        <title>Draft genome sequences of strains closely related to Aspergillus parafelis and Aspergillus hiratsukae.</title>
        <authorList>
            <person name="Dos Santos R.A.C."/>
            <person name="Rivero-Menendez O."/>
            <person name="Steenwyk J.L."/>
            <person name="Mead M.E."/>
            <person name="Goldman G.H."/>
            <person name="Alastruey-Izquierdo A."/>
            <person name="Rokas A."/>
        </authorList>
    </citation>
    <scope>NUCLEOTIDE SEQUENCE</scope>
    <source>
        <strain evidence="5">CNM-CM5793</strain>
        <strain evidence="6">CNM-CM6106</strain>
    </source>
</reference>
<evidence type="ECO:0000256" key="2">
    <source>
        <dbReference type="SAM" id="SignalP"/>
    </source>
</evidence>
<evidence type="ECO:0000313" key="7">
    <source>
        <dbReference type="Proteomes" id="UP000630445"/>
    </source>
</evidence>
<evidence type="ECO:0008006" key="8">
    <source>
        <dbReference type="Google" id="ProtNLM"/>
    </source>
</evidence>
<proteinExistence type="inferred from homology"/>
<dbReference type="Pfam" id="PF26335">
    <property type="entry name" value="ARB_00930_C"/>
    <property type="match status" value="1"/>
</dbReference>
<sequence length="604" mass="67507">MTKVSIILTLLNLIHCIVAICSTQSPFHPPPSYSRQSFEVWEALGIIEASLSTFLRNSNNLNTSSYSIEITSSQSTLWSTFHTAKDKNLTRPGAERVDETSRYRIASITKVFTVLGLLEQHAAGNLSLEDTVDKYVPQLRSSHHRRIESTSSIQWDKISLRSLASQLSGIPRNWVQGDQLTDPSVVKTTTKCDSHNHHIPCTAQELLDNLTRRSALFAPNTKSTYSNLAFELLGLVLANVTGTTYEEYITTSILNPLGMSQTSFSKPPDRVSVLPKGNAWYFDVDKGVENPTGGLYSSSHDMSTILRYILANYKDIADAKLNWLLPVSFTAGMGSFYGMPWEIYRTDKILLPDDKRRGRTVTFFTKGGGHPGYITLILLVPEYDLGITILTAGDETFLEVLLEMVTVPLIRAADELAARQVKETYVGRYASPSNKEKMVDSTLTLTYTSTHGLEISEWILNSTDVLSIISKHFPSSKDTKFHAQLIPSGLYRDAEKQTGEVWRVAIVMDPGAPTETVLGQWTEHEINASLWSGFTPVWDEFCITDVDNIMYAETPLSEVVFWDKNEKTGMFGKVELTSFRINLTRADQEEEGGIDEGKLVKQEL</sequence>
<feature type="signal peptide" evidence="2">
    <location>
        <begin position="1"/>
        <end position="19"/>
    </location>
</feature>
<name>A0A8H6P2T0_9EURO</name>
<protein>
    <recommendedName>
        <fullName evidence="8">Beta-lactamase-related domain-containing protein</fullName>
    </recommendedName>
</protein>
<comment type="similarity">
    <text evidence="1">Belongs to the beta-lactamase family.</text>
</comment>
<feature type="chain" id="PRO_5035101676" description="Beta-lactamase-related domain-containing protein" evidence="2">
    <location>
        <begin position="20"/>
        <end position="604"/>
    </location>
</feature>
<dbReference type="EMBL" id="JACBAF010002280">
    <property type="protein sequence ID" value="KAF7159125.1"/>
    <property type="molecule type" value="Genomic_DNA"/>
</dbReference>
<dbReference type="OrthoDB" id="10250282at2759"/>
<evidence type="ECO:0000259" key="3">
    <source>
        <dbReference type="Pfam" id="PF00144"/>
    </source>
</evidence>
<dbReference type="SUPFAM" id="SSF56601">
    <property type="entry name" value="beta-lactamase/transpeptidase-like"/>
    <property type="match status" value="1"/>
</dbReference>
<organism evidence="5 7">
    <name type="scientific">Aspergillus hiratsukae</name>
    <dbReference type="NCBI Taxonomy" id="1194566"/>
    <lineage>
        <taxon>Eukaryota</taxon>
        <taxon>Fungi</taxon>
        <taxon>Dikarya</taxon>
        <taxon>Ascomycota</taxon>
        <taxon>Pezizomycotina</taxon>
        <taxon>Eurotiomycetes</taxon>
        <taxon>Eurotiomycetidae</taxon>
        <taxon>Eurotiales</taxon>
        <taxon>Aspergillaceae</taxon>
        <taxon>Aspergillus</taxon>
        <taxon>Aspergillus subgen. Fumigati</taxon>
    </lineage>
</organism>
<evidence type="ECO:0000259" key="4">
    <source>
        <dbReference type="Pfam" id="PF26335"/>
    </source>
</evidence>
<dbReference type="PANTHER" id="PTHR22935:SF95">
    <property type="entry name" value="BETA-LACTAMASE-LIKE 1-RELATED"/>
    <property type="match status" value="1"/>
</dbReference>
<dbReference type="Gene3D" id="3.40.710.10">
    <property type="entry name" value="DD-peptidase/beta-lactamase superfamily"/>
    <property type="match status" value="1"/>
</dbReference>
<accession>A0A8H6P2T0</accession>
<evidence type="ECO:0000313" key="5">
    <source>
        <dbReference type="EMBL" id="KAF7116146.1"/>
    </source>
</evidence>
<dbReference type="InterPro" id="IPR051478">
    <property type="entry name" value="Beta-lactamase-like_AB/R"/>
</dbReference>
<dbReference type="InterPro" id="IPR001466">
    <property type="entry name" value="Beta-lactam-related"/>
</dbReference>
<keyword evidence="2" id="KW-0732">Signal</keyword>
<feature type="domain" description="Beta-lactamase-related" evidence="3">
    <location>
        <begin position="94"/>
        <end position="395"/>
    </location>
</feature>
<dbReference type="AlphaFoldDB" id="A0A8H6P2T0"/>
<evidence type="ECO:0000256" key="1">
    <source>
        <dbReference type="ARBA" id="ARBA00038473"/>
    </source>
</evidence>
<gene>
    <name evidence="5" type="ORF">CNMCM5793_004166</name>
    <name evidence="6" type="ORF">CNMCM6106_006210</name>
</gene>
<keyword evidence="7" id="KW-1185">Reference proteome</keyword>
<dbReference type="EMBL" id="JACBAD010002106">
    <property type="protein sequence ID" value="KAF7116146.1"/>
    <property type="molecule type" value="Genomic_DNA"/>
</dbReference>
<dbReference type="InterPro" id="IPR012338">
    <property type="entry name" value="Beta-lactam/transpept-like"/>
</dbReference>
<dbReference type="Proteomes" id="UP000630445">
    <property type="component" value="Unassembled WGS sequence"/>
</dbReference>
<dbReference type="Pfam" id="PF00144">
    <property type="entry name" value="Beta-lactamase"/>
    <property type="match status" value="1"/>
</dbReference>
<dbReference type="Proteomes" id="UP000662466">
    <property type="component" value="Unassembled WGS sequence"/>
</dbReference>